<proteinExistence type="predicted"/>
<feature type="domain" description="Phage replisome organiser N-terminal" evidence="1">
    <location>
        <begin position="7"/>
        <end position="126"/>
    </location>
</feature>
<sequence>MPGDVKWIKIVTDIFDDEKMYAIESLPDGMQIEVVWFKILCLAGKCNQGGSLSISNKIAYTDEMLAKIFRMEIGTVKRALEVFQGLEMVELEDNAYMVSNWSKYQNQDALEAIKKQNRERQRRYRERQREKESNVTNALESNVNCSISTSYSYSNNSNISNLNYILENNIHTDSSYVLENEDLHQCLEEWMQYKDGRKPKSSNHYGTEIGLKKTITQFVSGYREYGIEALKKIVDDSMANNYSGVVWDKLSRMQKKPKASSEEPKTPNISDRFSCVEFSFRKMLEDAGVIEGQSLNYGPIRDHPEWLQRLKECGVSDL</sequence>
<protein>
    <submittedName>
        <fullName evidence="2">Phage replisome organizer, putative, N-terminal region</fullName>
    </submittedName>
</protein>
<reference evidence="2 3" key="1">
    <citation type="submission" date="2015-09" db="EMBL/GenBank/DDBJ databases">
        <authorList>
            <consortium name="Pathogen Informatics"/>
        </authorList>
    </citation>
    <scope>NUCLEOTIDE SEQUENCE [LARGE SCALE GENOMIC DNA]</scope>
    <source>
        <strain evidence="2 3">2789STDY5834961</strain>
    </source>
</reference>
<dbReference type="EMBL" id="CYXO01000004">
    <property type="protein sequence ID" value="CUM87269.1"/>
    <property type="molecule type" value="Genomic_DNA"/>
</dbReference>
<dbReference type="Pfam" id="PF09681">
    <property type="entry name" value="Phage_rep_org_N"/>
    <property type="match status" value="1"/>
</dbReference>
<organism evidence="2 3">
    <name type="scientific">Dorea longicatena</name>
    <dbReference type="NCBI Taxonomy" id="88431"/>
    <lineage>
        <taxon>Bacteria</taxon>
        <taxon>Bacillati</taxon>
        <taxon>Bacillota</taxon>
        <taxon>Clostridia</taxon>
        <taxon>Lachnospirales</taxon>
        <taxon>Lachnospiraceae</taxon>
        <taxon>Dorea</taxon>
    </lineage>
</organism>
<dbReference type="OrthoDB" id="3199595at2"/>
<dbReference type="PANTHER" id="PTHR37293:SF7">
    <property type="entry name" value="HYPOTHETICAL PHAGE PROTEIN"/>
    <property type="match status" value="1"/>
</dbReference>
<dbReference type="InterPro" id="IPR053162">
    <property type="entry name" value="DnaD"/>
</dbReference>
<dbReference type="RefSeq" id="WP_055213801.1">
    <property type="nucleotide sequence ID" value="NZ_CYXO01000004.1"/>
</dbReference>
<evidence type="ECO:0000313" key="3">
    <source>
        <dbReference type="Proteomes" id="UP000095597"/>
    </source>
</evidence>
<evidence type="ECO:0000259" key="1">
    <source>
        <dbReference type="Pfam" id="PF09681"/>
    </source>
</evidence>
<evidence type="ECO:0000313" key="2">
    <source>
        <dbReference type="EMBL" id="CUM87269.1"/>
    </source>
</evidence>
<name>A0A173SC13_9FIRM</name>
<dbReference type="AlphaFoldDB" id="A0A173SC13"/>
<dbReference type="PANTHER" id="PTHR37293">
    <property type="entry name" value="PHAGE REPLICATION PROTEIN-RELATED"/>
    <property type="match status" value="1"/>
</dbReference>
<dbReference type="InterPro" id="IPR010056">
    <property type="entry name" value="Phage_rep_org__N"/>
</dbReference>
<dbReference type="Proteomes" id="UP000095597">
    <property type="component" value="Unassembled WGS sequence"/>
</dbReference>
<gene>
    <name evidence="2" type="ORF">ERS852573_00918</name>
</gene>
<accession>A0A173SC13</accession>
<dbReference type="NCBIfam" id="TIGR01714">
    <property type="entry name" value="phage_rep_org_N"/>
    <property type="match status" value="1"/>
</dbReference>